<dbReference type="STRING" id="82801.SAMN04488506_0150"/>
<dbReference type="RefSeq" id="WP_092479195.1">
    <property type="nucleotide sequence ID" value="NZ_FOXW01000001.1"/>
</dbReference>
<sequence>MLTFYAKDEQETKNIAASLAKLLNAGDVVLLEGNLGAGKTTFTKGLAEGLGIKRVIKSPTYTLIREYDEGRVPLYHMDVYRLEETGGTDLGLEEYFEGEGVSVIEWATFIPEDIPEQHLEVQLKPVGEELMERKITFIPKGERYEALIEEWKQLEGE</sequence>
<evidence type="ECO:0000256" key="7">
    <source>
        <dbReference type="ARBA" id="ARBA00022741"/>
    </source>
</evidence>
<evidence type="ECO:0000256" key="6">
    <source>
        <dbReference type="ARBA" id="ARBA00022723"/>
    </source>
</evidence>
<evidence type="ECO:0000256" key="1">
    <source>
        <dbReference type="ARBA" id="ARBA00004496"/>
    </source>
</evidence>
<name>A0A1I5URG7_9LACT</name>
<keyword evidence="9" id="KW-0460">Magnesium</keyword>
<evidence type="ECO:0000256" key="9">
    <source>
        <dbReference type="ARBA" id="ARBA00022842"/>
    </source>
</evidence>
<dbReference type="SUPFAM" id="SSF52540">
    <property type="entry name" value="P-loop containing nucleoside triphosphate hydrolases"/>
    <property type="match status" value="1"/>
</dbReference>
<protein>
    <recommendedName>
        <fullName evidence="3">tRNA threonylcarbamoyladenosine biosynthesis protein TsaE</fullName>
    </recommendedName>
    <alternativeName>
        <fullName evidence="10">t(6)A37 threonylcarbamoyladenosine biosynthesis protein TsaE</fullName>
    </alternativeName>
</protein>
<keyword evidence="8" id="KW-0067">ATP-binding</keyword>
<dbReference type="Proteomes" id="UP000199136">
    <property type="component" value="Unassembled WGS sequence"/>
</dbReference>
<dbReference type="FunFam" id="3.40.50.300:FF:000777">
    <property type="entry name" value="tRNA (N6-adenosine(37)-N6)-threonylcarbamoyltransferase complex ATPase TsaE"/>
    <property type="match status" value="1"/>
</dbReference>
<evidence type="ECO:0000313" key="12">
    <source>
        <dbReference type="Proteomes" id="UP000199136"/>
    </source>
</evidence>
<evidence type="ECO:0000256" key="5">
    <source>
        <dbReference type="ARBA" id="ARBA00022694"/>
    </source>
</evidence>
<evidence type="ECO:0000313" key="11">
    <source>
        <dbReference type="EMBL" id="SFP97845.1"/>
    </source>
</evidence>
<evidence type="ECO:0000256" key="4">
    <source>
        <dbReference type="ARBA" id="ARBA00022490"/>
    </source>
</evidence>
<accession>A0A1I5URG7</accession>
<reference evidence="11 12" key="1">
    <citation type="submission" date="2016-10" db="EMBL/GenBank/DDBJ databases">
        <authorList>
            <person name="de Groot N.N."/>
        </authorList>
    </citation>
    <scope>NUCLEOTIDE SEQUENCE [LARGE SCALE GENOMIC DNA]</scope>
    <source>
        <strain evidence="11 12">DSM 20581</strain>
    </source>
</reference>
<dbReference type="PANTHER" id="PTHR33540:SF2">
    <property type="entry name" value="TRNA THREONYLCARBAMOYLADENOSINE BIOSYNTHESIS PROTEIN TSAE"/>
    <property type="match status" value="1"/>
</dbReference>
<dbReference type="Pfam" id="PF02367">
    <property type="entry name" value="TsaE"/>
    <property type="match status" value="1"/>
</dbReference>
<keyword evidence="6" id="KW-0479">Metal-binding</keyword>
<evidence type="ECO:0000256" key="10">
    <source>
        <dbReference type="ARBA" id="ARBA00032441"/>
    </source>
</evidence>
<dbReference type="PANTHER" id="PTHR33540">
    <property type="entry name" value="TRNA THREONYLCARBAMOYLADENOSINE BIOSYNTHESIS PROTEIN TSAE"/>
    <property type="match status" value="1"/>
</dbReference>
<keyword evidence="5" id="KW-0819">tRNA processing</keyword>
<evidence type="ECO:0000256" key="8">
    <source>
        <dbReference type="ARBA" id="ARBA00022840"/>
    </source>
</evidence>
<dbReference type="GO" id="GO:0002949">
    <property type="term" value="P:tRNA threonylcarbamoyladenosine modification"/>
    <property type="evidence" value="ECO:0007669"/>
    <property type="project" value="InterPro"/>
</dbReference>
<keyword evidence="4" id="KW-0963">Cytoplasm</keyword>
<proteinExistence type="inferred from homology"/>
<dbReference type="GO" id="GO:0046872">
    <property type="term" value="F:metal ion binding"/>
    <property type="evidence" value="ECO:0007669"/>
    <property type="project" value="UniProtKB-KW"/>
</dbReference>
<organism evidence="11 12">
    <name type="scientific">Desemzia incerta</name>
    <dbReference type="NCBI Taxonomy" id="82801"/>
    <lineage>
        <taxon>Bacteria</taxon>
        <taxon>Bacillati</taxon>
        <taxon>Bacillota</taxon>
        <taxon>Bacilli</taxon>
        <taxon>Lactobacillales</taxon>
        <taxon>Carnobacteriaceae</taxon>
        <taxon>Desemzia</taxon>
    </lineage>
</organism>
<keyword evidence="12" id="KW-1185">Reference proteome</keyword>
<comment type="similarity">
    <text evidence="2">Belongs to the TsaE family.</text>
</comment>
<evidence type="ECO:0000256" key="3">
    <source>
        <dbReference type="ARBA" id="ARBA00019010"/>
    </source>
</evidence>
<dbReference type="InterPro" id="IPR027417">
    <property type="entry name" value="P-loop_NTPase"/>
</dbReference>
<keyword evidence="7" id="KW-0547">Nucleotide-binding</keyword>
<dbReference type="AlphaFoldDB" id="A0A1I5URG7"/>
<dbReference type="NCBIfam" id="TIGR00150">
    <property type="entry name" value="T6A_YjeE"/>
    <property type="match status" value="1"/>
</dbReference>
<evidence type="ECO:0000256" key="2">
    <source>
        <dbReference type="ARBA" id="ARBA00007599"/>
    </source>
</evidence>
<dbReference type="GO" id="GO:0005737">
    <property type="term" value="C:cytoplasm"/>
    <property type="evidence" value="ECO:0007669"/>
    <property type="project" value="UniProtKB-SubCell"/>
</dbReference>
<comment type="subcellular location">
    <subcellularLocation>
        <location evidence="1">Cytoplasm</location>
    </subcellularLocation>
</comment>
<dbReference type="GO" id="GO:0005524">
    <property type="term" value="F:ATP binding"/>
    <property type="evidence" value="ECO:0007669"/>
    <property type="project" value="UniProtKB-KW"/>
</dbReference>
<dbReference type="InterPro" id="IPR003442">
    <property type="entry name" value="T6A_TsaE"/>
</dbReference>
<dbReference type="Gene3D" id="3.40.50.300">
    <property type="entry name" value="P-loop containing nucleotide triphosphate hydrolases"/>
    <property type="match status" value="1"/>
</dbReference>
<dbReference type="EMBL" id="FOXW01000001">
    <property type="protein sequence ID" value="SFP97845.1"/>
    <property type="molecule type" value="Genomic_DNA"/>
</dbReference>
<gene>
    <name evidence="11" type="ORF">SAMN04488506_0150</name>
</gene>
<dbReference type="OrthoDB" id="9815896at2"/>